<keyword evidence="2 3" id="KW-0808">Transferase</keyword>
<dbReference type="EMBL" id="CM001224">
    <property type="protein sequence ID" value="AET03211.1"/>
    <property type="molecule type" value="Genomic_DNA"/>
</dbReference>
<feature type="domain" description="Sulfotransferase" evidence="4">
    <location>
        <begin position="2"/>
        <end position="87"/>
    </location>
</feature>
<evidence type="ECO:0000313" key="7">
    <source>
        <dbReference type="Proteomes" id="UP000002051"/>
    </source>
</evidence>
<proteinExistence type="inferred from homology"/>
<evidence type="ECO:0000256" key="2">
    <source>
        <dbReference type="ARBA" id="ARBA00022679"/>
    </source>
</evidence>
<reference evidence="5 7" key="2">
    <citation type="journal article" date="2014" name="BMC Genomics">
        <title>An improved genome release (version Mt4.0) for the model legume Medicago truncatula.</title>
        <authorList>
            <person name="Tang H."/>
            <person name="Krishnakumar V."/>
            <person name="Bidwell S."/>
            <person name="Rosen B."/>
            <person name="Chan A."/>
            <person name="Zhou S."/>
            <person name="Gentzbittel L."/>
            <person name="Childs K.L."/>
            <person name="Yandell M."/>
            <person name="Gundlach H."/>
            <person name="Mayer K.F."/>
            <person name="Schwartz D.C."/>
            <person name="Town C.D."/>
        </authorList>
    </citation>
    <scope>GENOME REANNOTATION</scope>
    <source>
        <strain evidence="5">A17</strain>
        <strain evidence="6 7">cv. Jemalong A17</strain>
    </source>
</reference>
<dbReference type="InterPro" id="IPR000863">
    <property type="entry name" value="Sulfotransferase_dom"/>
</dbReference>
<evidence type="ECO:0000313" key="6">
    <source>
        <dbReference type="EnsemblPlants" id="AET03211"/>
    </source>
</evidence>
<dbReference type="OMA" id="YEHEAFF"/>
<organism evidence="5 7">
    <name type="scientific">Medicago truncatula</name>
    <name type="common">Barrel medic</name>
    <name type="synonym">Medicago tribuloides</name>
    <dbReference type="NCBI Taxonomy" id="3880"/>
    <lineage>
        <taxon>Eukaryota</taxon>
        <taxon>Viridiplantae</taxon>
        <taxon>Streptophyta</taxon>
        <taxon>Embryophyta</taxon>
        <taxon>Tracheophyta</taxon>
        <taxon>Spermatophyta</taxon>
        <taxon>Magnoliopsida</taxon>
        <taxon>eudicotyledons</taxon>
        <taxon>Gunneridae</taxon>
        <taxon>Pentapetalae</taxon>
        <taxon>rosids</taxon>
        <taxon>fabids</taxon>
        <taxon>Fabales</taxon>
        <taxon>Fabaceae</taxon>
        <taxon>Papilionoideae</taxon>
        <taxon>50 kb inversion clade</taxon>
        <taxon>NPAAA clade</taxon>
        <taxon>Hologalegina</taxon>
        <taxon>IRL clade</taxon>
        <taxon>Trifolieae</taxon>
        <taxon>Medicago</taxon>
    </lineage>
</organism>
<evidence type="ECO:0000259" key="4">
    <source>
        <dbReference type="Pfam" id="PF00685"/>
    </source>
</evidence>
<dbReference type="Proteomes" id="UP000002051">
    <property type="component" value="Chromosome 8"/>
</dbReference>
<dbReference type="GO" id="GO:0008146">
    <property type="term" value="F:sulfotransferase activity"/>
    <property type="evidence" value="ECO:0007669"/>
    <property type="project" value="InterPro"/>
</dbReference>
<sequence>MPEKVMFLKYEEAKMKPSFYLKKIAEFLGCGFSIEEESNGMVDDLLNLCSFENLAFFHRGQVGDWKNLLTTEMIELLNTITGNKLSKHGLSF</sequence>
<gene>
    <name evidence="5" type="ordered locus">MTR_8g066190</name>
</gene>
<evidence type="ECO:0000256" key="3">
    <source>
        <dbReference type="RuleBase" id="RU361155"/>
    </source>
</evidence>
<protein>
    <recommendedName>
        <fullName evidence="3">Sulfotransferase</fullName>
        <ecNumber evidence="3">2.8.2.-</ecNumber>
    </recommendedName>
</protein>
<evidence type="ECO:0000256" key="1">
    <source>
        <dbReference type="ARBA" id="ARBA00005771"/>
    </source>
</evidence>
<comment type="similarity">
    <text evidence="1 3">Belongs to the sulfotransferase 1 family.</text>
</comment>
<dbReference type="Gene3D" id="3.40.50.300">
    <property type="entry name" value="P-loop containing nucleotide triphosphate hydrolases"/>
    <property type="match status" value="1"/>
</dbReference>
<accession>G7LG97</accession>
<dbReference type="InterPro" id="IPR027417">
    <property type="entry name" value="P-loop_NTPase"/>
</dbReference>
<dbReference type="EnsemblPlants" id="AET03211">
    <property type="protein sequence ID" value="AET03211"/>
    <property type="gene ID" value="MTR_8g066190"/>
</dbReference>
<keyword evidence="7" id="KW-1185">Reference proteome</keyword>
<dbReference type="Pfam" id="PF00685">
    <property type="entry name" value="Sulfotransfer_1"/>
    <property type="match status" value="1"/>
</dbReference>
<reference evidence="5 7" key="1">
    <citation type="journal article" date="2011" name="Nature">
        <title>The Medicago genome provides insight into the evolution of rhizobial symbioses.</title>
        <authorList>
            <person name="Young N.D."/>
            <person name="Debelle F."/>
            <person name="Oldroyd G.E."/>
            <person name="Geurts R."/>
            <person name="Cannon S.B."/>
            <person name="Udvardi M.K."/>
            <person name="Benedito V.A."/>
            <person name="Mayer K.F."/>
            <person name="Gouzy J."/>
            <person name="Schoof H."/>
            <person name="Van de Peer Y."/>
            <person name="Proost S."/>
            <person name="Cook D.R."/>
            <person name="Meyers B.C."/>
            <person name="Spannagl M."/>
            <person name="Cheung F."/>
            <person name="De Mita S."/>
            <person name="Krishnakumar V."/>
            <person name="Gundlach H."/>
            <person name="Zhou S."/>
            <person name="Mudge J."/>
            <person name="Bharti A.K."/>
            <person name="Murray J.D."/>
            <person name="Naoumkina M.A."/>
            <person name="Rosen B."/>
            <person name="Silverstein K.A."/>
            <person name="Tang H."/>
            <person name="Rombauts S."/>
            <person name="Zhao P.X."/>
            <person name="Zhou P."/>
            <person name="Barbe V."/>
            <person name="Bardou P."/>
            <person name="Bechner M."/>
            <person name="Bellec A."/>
            <person name="Berger A."/>
            <person name="Berges H."/>
            <person name="Bidwell S."/>
            <person name="Bisseling T."/>
            <person name="Choisne N."/>
            <person name="Couloux A."/>
            <person name="Denny R."/>
            <person name="Deshpande S."/>
            <person name="Dai X."/>
            <person name="Doyle J.J."/>
            <person name="Dudez A.M."/>
            <person name="Farmer A.D."/>
            <person name="Fouteau S."/>
            <person name="Franken C."/>
            <person name="Gibelin C."/>
            <person name="Gish J."/>
            <person name="Goldstein S."/>
            <person name="Gonzalez A.J."/>
            <person name="Green P.J."/>
            <person name="Hallab A."/>
            <person name="Hartog M."/>
            <person name="Hua A."/>
            <person name="Humphray S.J."/>
            <person name="Jeong D.H."/>
            <person name="Jing Y."/>
            <person name="Jocker A."/>
            <person name="Kenton S.M."/>
            <person name="Kim D.J."/>
            <person name="Klee K."/>
            <person name="Lai H."/>
            <person name="Lang C."/>
            <person name="Lin S."/>
            <person name="Macmil S.L."/>
            <person name="Magdelenat G."/>
            <person name="Matthews L."/>
            <person name="McCorrison J."/>
            <person name="Monaghan E.L."/>
            <person name="Mun J.H."/>
            <person name="Najar F.Z."/>
            <person name="Nicholson C."/>
            <person name="Noirot C."/>
            <person name="O'Bleness M."/>
            <person name="Paule C.R."/>
            <person name="Poulain J."/>
            <person name="Prion F."/>
            <person name="Qin B."/>
            <person name="Qu C."/>
            <person name="Retzel E.F."/>
            <person name="Riddle C."/>
            <person name="Sallet E."/>
            <person name="Samain S."/>
            <person name="Samson N."/>
            <person name="Sanders I."/>
            <person name="Saurat O."/>
            <person name="Scarpelli C."/>
            <person name="Schiex T."/>
            <person name="Segurens B."/>
            <person name="Severin A.J."/>
            <person name="Sherrier D.J."/>
            <person name="Shi R."/>
            <person name="Sims S."/>
            <person name="Singer S.R."/>
            <person name="Sinharoy S."/>
            <person name="Sterck L."/>
            <person name="Viollet A."/>
            <person name="Wang B.B."/>
            <person name="Wang K."/>
            <person name="Wang M."/>
            <person name="Wang X."/>
            <person name="Warfsmann J."/>
            <person name="Weissenbach J."/>
            <person name="White D.D."/>
            <person name="White J.D."/>
            <person name="Wiley G.B."/>
            <person name="Wincker P."/>
            <person name="Xing Y."/>
            <person name="Yang L."/>
            <person name="Yao Z."/>
            <person name="Ying F."/>
            <person name="Zhai J."/>
            <person name="Zhou L."/>
            <person name="Zuber A."/>
            <person name="Denarie J."/>
            <person name="Dixon R.A."/>
            <person name="May G.D."/>
            <person name="Schwartz D.C."/>
            <person name="Rogers J."/>
            <person name="Quetier F."/>
            <person name="Town C.D."/>
            <person name="Roe B.A."/>
        </authorList>
    </citation>
    <scope>NUCLEOTIDE SEQUENCE [LARGE SCALE GENOMIC DNA]</scope>
    <source>
        <strain evidence="5">A17</strain>
        <strain evidence="6 7">cv. Jemalong A17</strain>
    </source>
</reference>
<evidence type="ECO:0000313" key="5">
    <source>
        <dbReference type="EMBL" id="AET03211.1"/>
    </source>
</evidence>
<dbReference type="AlphaFoldDB" id="G7LG97"/>
<dbReference type="eggNOG" id="KOG1584">
    <property type="taxonomic scope" value="Eukaryota"/>
</dbReference>
<reference evidence="6" key="3">
    <citation type="submission" date="2015-04" db="UniProtKB">
        <authorList>
            <consortium name="EnsemblPlants"/>
        </authorList>
    </citation>
    <scope>IDENTIFICATION</scope>
    <source>
        <strain evidence="6">cv. Jemalong A17</strain>
    </source>
</reference>
<dbReference type="SUPFAM" id="SSF52540">
    <property type="entry name" value="P-loop containing nucleoside triphosphate hydrolases"/>
    <property type="match status" value="1"/>
</dbReference>
<dbReference type="PaxDb" id="3880-AET03211"/>
<name>G7LG97_MEDTR</name>
<dbReference type="EC" id="2.8.2.-" evidence="3"/>
<dbReference type="PANTHER" id="PTHR11783">
    <property type="entry name" value="SULFOTRANSFERASE SULT"/>
    <property type="match status" value="1"/>
</dbReference>
<dbReference type="HOGENOM" id="CLU_027239_6_4_1"/>